<evidence type="ECO:0000313" key="2">
    <source>
        <dbReference type="EMBL" id="OWZ07408.1"/>
    </source>
</evidence>
<evidence type="ECO:0000313" key="3">
    <source>
        <dbReference type="Proteomes" id="UP000198211"/>
    </source>
</evidence>
<name>A0A225VR80_9STRA</name>
<dbReference type="AlphaFoldDB" id="A0A225VR80"/>
<dbReference type="Proteomes" id="UP000198211">
    <property type="component" value="Unassembled WGS sequence"/>
</dbReference>
<dbReference type="EMBL" id="NBNE01003553">
    <property type="protein sequence ID" value="OWZ07408.1"/>
    <property type="molecule type" value="Genomic_DNA"/>
</dbReference>
<reference evidence="3" key="1">
    <citation type="submission" date="2017-03" db="EMBL/GenBank/DDBJ databases">
        <title>Phytopthora megakarya and P. palmivora, two closely related causual agents of cacao black pod achieved similar genome size and gene model numbers by different mechanisms.</title>
        <authorList>
            <person name="Ali S."/>
            <person name="Shao J."/>
            <person name="Larry D.J."/>
            <person name="Kronmiller B."/>
            <person name="Shen D."/>
            <person name="Strem M.D."/>
            <person name="Melnick R.L."/>
            <person name="Guiltinan M.J."/>
            <person name="Tyler B.M."/>
            <person name="Meinhardt L.W."/>
            <person name="Bailey B.A."/>
        </authorList>
    </citation>
    <scope>NUCLEOTIDE SEQUENCE [LARGE SCALE GENOMIC DNA]</scope>
    <source>
        <strain evidence="3">zdho120</strain>
    </source>
</reference>
<accession>A0A225VR80</accession>
<organism evidence="2 3">
    <name type="scientific">Phytophthora megakarya</name>
    <dbReference type="NCBI Taxonomy" id="4795"/>
    <lineage>
        <taxon>Eukaryota</taxon>
        <taxon>Sar</taxon>
        <taxon>Stramenopiles</taxon>
        <taxon>Oomycota</taxon>
        <taxon>Peronosporomycetes</taxon>
        <taxon>Peronosporales</taxon>
        <taxon>Peronosporaceae</taxon>
        <taxon>Phytophthora</taxon>
    </lineage>
</organism>
<evidence type="ECO:0000256" key="1">
    <source>
        <dbReference type="SAM" id="MobiDB-lite"/>
    </source>
</evidence>
<proteinExistence type="predicted"/>
<protein>
    <submittedName>
        <fullName evidence="2">Uncharacterized protein</fullName>
    </submittedName>
</protein>
<gene>
    <name evidence="2" type="ORF">PHMEG_00020205</name>
</gene>
<keyword evidence="3" id="KW-1185">Reference proteome</keyword>
<comment type="caution">
    <text evidence="2">The sequence shown here is derived from an EMBL/GenBank/DDBJ whole genome shotgun (WGS) entry which is preliminary data.</text>
</comment>
<sequence length="138" mass="15745">MTAAHVEAYVADRLEISLRRHIERTSGSHLSWTPRLTSRSRVCDALETLPINLESEDPGGSEPQLRTRKEDAKATTMLKPKRSFKTFPVNVTARYLDYERSPKYIAHRQDNIERRYAALSSLKSQLSSTKQQRLATAS</sequence>
<feature type="region of interest" description="Disordered" evidence="1">
    <location>
        <begin position="52"/>
        <end position="75"/>
    </location>
</feature>